<protein>
    <submittedName>
        <fullName evidence="1">Uncharacterized protein</fullName>
    </submittedName>
</protein>
<gene>
    <name evidence="1" type="ORF">L873DRAFT_1820248</name>
</gene>
<reference evidence="1 2" key="1">
    <citation type="journal article" date="2018" name="Nat. Ecol. Evol.">
        <title>Pezizomycetes genomes reveal the molecular basis of ectomycorrhizal truffle lifestyle.</title>
        <authorList>
            <person name="Murat C."/>
            <person name="Payen T."/>
            <person name="Noel B."/>
            <person name="Kuo A."/>
            <person name="Morin E."/>
            <person name="Chen J."/>
            <person name="Kohler A."/>
            <person name="Krizsan K."/>
            <person name="Balestrini R."/>
            <person name="Da Silva C."/>
            <person name="Montanini B."/>
            <person name="Hainaut M."/>
            <person name="Levati E."/>
            <person name="Barry K.W."/>
            <person name="Belfiori B."/>
            <person name="Cichocki N."/>
            <person name="Clum A."/>
            <person name="Dockter R.B."/>
            <person name="Fauchery L."/>
            <person name="Guy J."/>
            <person name="Iotti M."/>
            <person name="Le Tacon F."/>
            <person name="Lindquist E.A."/>
            <person name="Lipzen A."/>
            <person name="Malagnac F."/>
            <person name="Mello A."/>
            <person name="Molinier V."/>
            <person name="Miyauchi S."/>
            <person name="Poulain J."/>
            <person name="Riccioni C."/>
            <person name="Rubini A."/>
            <person name="Sitrit Y."/>
            <person name="Splivallo R."/>
            <person name="Traeger S."/>
            <person name="Wang M."/>
            <person name="Zifcakova L."/>
            <person name="Wipf D."/>
            <person name="Zambonelli A."/>
            <person name="Paolocci F."/>
            <person name="Nowrousian M."/>
            <person name="Ottonello S."/>
            <person name="Baldrian P."/>
            <person name="Spatafora J.W."/>
            <person name="Henrissat B."/>
            <person name="Nagy L.G."/>
            <person name="Aury J.M."/>
            <person name="Wincker P."/>
            <person name="Grigoriev I.V."/>
            <person name="Bonfante P."/>
            <person name="Martin F.M."/>
        </authorList>
    </citation>
    <scope>NUCLEOTIDE SEQUENCE [LARGE SCALE GENOMIC DNA]</scope>
    <source>
        <strain evidence="1 2">120613-1</strain>
    </source>
</reference>
<dbReference type="OrthoDB" id="5361794at2759"/>
<dbReference type="Proteomes" id="UP000276215">
    <property type="component" value="Unassembled WGS sequence"/>
</dbReference>
<keyword evidence="2" id="KW-1185">Reference proteome</keyword>
<evidence type="ECO:0000313" key="2">
    <source>
        <dbReference type="Proteomes" id="UP000276215"/>
    </source>
</evidence>
<proteinExistence type="predicted"/>
<dbReference type="AlphaFoldDB" id="A0A3N4IXM9"/>
<accession>A0A3N4IXM9</accession>
<name>A0A3N4IXM9_9PEZI</name>
<dbReference type="EMBL" id="ML120509">
    <property type="protein sequence ID" value="RPA90952.1"/>
    <property type="molecule type" value="Genomic_DNA"/>
</dbReference>
<sequence>MEASRTFSSEKQTKWLKDYQKVAKALHDMLFRLQSAVKQEPSLLEKIQVAGLVSAGLDCQVLRMSYAGGHVCILSRDKRYRVPAEVTESAELLHLLFSIWRMKMIIRNSKSIVDGCQKDYTEADAFAKLMESPNSSACYPKIPRTFDTEDDDEIE</sequence>
<organism evidence="1 2">
    <name type="scientific">Choiromyces venosus 120613-1</name>
    <dbReference type="NCBI Taxonomy" id="1336337"/>
    <lineage>
        <taxon>Eukaryota</taxon>
        <taxon>Fungi</taxon>
        <taxon>Dikarya</taxon>
        <taxon>Ascomycota</taxon>
        <taxon>Pezizomycotina</taxon>
        <taxon>Pezizomycetes</taxon>
        <taxon>Pezizales</taxon>
        <taxon>Tuberaceae</taxon>
        <taxon>Choiromyces</taxon>
    </lineage>
</organism>
<evidence type="ECO:0000313" key="1">
    <source>
        <dbReference type="EMBL" id="RPA90952.1"/>
    </source>
</evidence>